<organism evidence="2 3">
    <name type="scientific">Streptomyces carpinensis</name>
    <dbReference type="NCBI Taxonomy" id="66369"/>
    <lineage>
        <taxon>Bacteria</taxon>
        <taxon>Bacillati</taxon>
        <taxon>Actinomycetota</taxon>
        <taxon>Actinomycetes</taxon>
        <taxon>Kitasatosporales</taxon>
        <taxon>Streptomycetaceae</taxon>
        <taxon>Streptomyces</taxon>
    </lineage>
</organism>
<keyword evidence="3" id="KW-1185">Reference proteome</keyword>
<protein>
    <submittedName>
        <fullName evidence="2">Acyl-CoA carboxylase subunit epsilon</fullName>
    </submittedName>
</protein>
<feature type="compositionally biased region" description="Low complexity" evidence="1">
    <location>
        <begin position="43"/>
        <end position="65"/>
    </location>
</feature>
<evidence type="ECO:0000313" key="3">
    <source>
        <dbReference type="Proteomes" id="UP001458415"/>
    </source>
</evidence>
<dbReference type="Pfam" id="PF13822">
    <property type="entry name" value="ACC_epsilon"/>
    <property type="match status" value="1"/>
</dbReference>
<proteinExistence type="predicted"/>
<sequence length="65" mass="6610">MSPTTEALVRIVRGTPDPEAVAAITLVLLLATAGRTDGDGESEGPPAAAWGPARGWRPPGSWTSA</sequence>
<comment type="caution">
    <text evidence="2">The sequence shown here is derived from an EMBL/GenBank/DDBJ whole genome shotgun (WGS) entry which is preliminary data.</text>
</comment>
<evidence type="ECO:0000313" key="2">
    <source>
        <dbReference type="EMBL" id="MER6976465.1"/>
    </source>
</evidence>
<evidence type="ECO:0000256" key="1">
    <source>
        <dbReference type="SAM" id="MobiDB-lite"/>
    </source>
</evidence>
<dbReference type="RefSeq" id="WP_086727875.1">
    <property type="nucleotide sequence ID" value="NZ_MUBM01000205.1"/>
</dbReference>
<dbReference type="InterPro" id="IPR032716">
    <property type="entry name" value="ACC_epsilon"/>
</dbReference>
<dbReference type="Proteomes" id="UP001458415">
    <property type="component" value="Unassembled WGS sequence"/>
</dbReference>
<reference evidence="2 3" key="1">
    <citation type="submission" date="2024-06" db="EMBL/GenBank/DDBJ databases">
        <title>The Natural Products Discovery Center: Release of the First 8490 Sequenced Strains for Exploring Actinobacteria Biosynthetic Diversity.</title>
        <authorList>
            <person name="Kalkreuter E."/>
            <person name="Kautsar S.A."/>
            <person name="Yang D."/>
            <person name="Bader C.D."/>
            <person name="Teijaro C.N."/>
            <person name="Fluegel L."/>
            <person name="Davis C.M."/>
            <person name="Simpson J.R."/>
            <person name="Lauterbach L."/>
            <person name="Steele A.D."/>
            <person name="Gui C."/>
            <person name="Meng S."/>
            <person name="Li G."/>
            <person name="Viehrig K."/>
            <person name="Ye F."/>
            <person name="Su P."/>
            <person name="Kiefer A.F."/>
            <person name="Nichols A."/>
            <person name="Cepeda A.J."/>
            <person name="Yan W."/>
            <person name="Fan B."/>
            <person name="Jiang Y."/>
            <person name="Adhikari A."/>
            <person name="Zheng C.-J."/>
            <person name="Schuster L."/>
            <person name="Cowan T.M."/>
            <person name="Smanski M.J."/>
            <person name="Chevrette M.G."/>
            <person name="De Carvalho L.P.S."/>
            <person name="Shen B."/>
        </authorList>
    </citation>
    <scope>NUCLEOTIDE SEQUENCE [LARGE SCALE GENOMIC DNA]</scope>
    <source>
        <strain evidence="2 3">NPDC000634</strain>
    </source>
</reference>
<accession>A0ABV1VX08</accession>
<feature type="region of interest" description="Disordered" evidence="1">
    <location>
        <begin position="35"/>
        <end position="65"/>
    </location>
</feature>
<dbReference type="EMBL" id="JBEPCU010000045">
    <property type="protein sequence ID" value="MER6976465.1"/>
    <property type="molecule type" value="Genomic_DNA"/>
</dbReference>
<name>A0ABV1VX08_9ACTN</name>
<gene>
    <name evidence="2" type="ORF">ABT317_05295</name>
</gene>